<dbReference type="Proteomes" id="UP000001038">
    <property type="component" value="Chromosome 8"/>
</dbReference>
<dbReference type="Pfam" id="PF00594">
    <property type="entry name" value="Gla"/>
    <property type="match status" value="1"/>
</dbReference>
<feature type="compositionally biased region" description="Pro residues" evidence="2">
    <location>
        <begin position="209"/>
        <end position="219"/>
    </location>
</feature>
<dbReference type="GO" id="GO:0007596">
    <property type="term" value="P:blood coagulation"/>
    <property type="evidence" value="ECO:0000318"/>
    <property type="project" value="GO_Central"/>
</dbReference>
<keyword evidence="4" id="KW-0732">Signal</keyword>
<keyword evidence="3" id="KW-0812">Transmembrane</keyword>
<evidence type="ECO:0000256" key="3">
    <source>
        <dbReference type="SAM" id="Phobius"/>
    </source>
</evidence>
<protein>
    <submittedName>
        <fullName evidence="6">Proline rich Gla (G-carboxyglutamic acid) 2</fullName>
    </submittedName>
</protein>
<dbReference type="FunFam" id="4.10.740.10:FF:000001">
    <property type="entry name" value="vitamin K-dependent protein S"/>
    <property type="match status" value="1"/>
</dbReference>
<feature type="transmembrane region" description="Helical" evidence="3">
    <location>
        <begin position="118"/>
        <end position="140"/>
    </location>
</feature>
<reference evidence="6" key="3">
    <citation type="submission" date="2025-09" db="UniProtKB">
        <authorList>
            <consortium name="Ensembl"/>
        </authorList>
    </citation>
    <scope>IDENTIFICATION</scope>
    <source>
        <strain evidence="6">Hd-rR</strain>
    </source>
</reference>
<dbReference type="Ensembl" id="ENSORLT00000021616.2">
    <property type="protein sequence ID" value="ENSORLP00000021615.2"/>
    <property type="gene ID" value="ENSORLG00000017277.2"/>
</dbReference>
<evidence type="ECO:0000256" key="4">
    <source>
        <dbReference type="SAM" id="SignalP"/>
    </source>
</evidence>
<dbReference type="GO" id="GO:0005886">
    <property type="term" value="C:plasma membrane"/>
    <property type="evidence" value="ECO:0000318"/>
    <property type="project" value="GO_Central"/>
</dbReference>
<evidence type="ECO:0000313" key="7">
    <source>
        <dbReference type="Proteomes" id="UP000001038"/>
    </source>
</evidence>
<sequence>MLLAGRVASMTAPTVGWGTGLLLLQMIRCSASVRPRSEESVVLDEQSAASFLSRHLLYNSFDFEMLVQGDLERECREEICTYEEAREVFEDDTVGLKDFWAAYTKDPSSLSRVDVSGLVAGILGVVVCAVVAAVLGVYCYKNKKKNDRRMPRAPVRMEGDGGPVPEMVPLSGIIAPPLPSYGDALQNPGQHDAPPPPYSAGASSASPQPADPPPEPTAPAPSVRTGALQI</sequence>
<dbReference type="Gene3D" id="4.10.740.10">
    <property type="entry name" value="Coagulation Factor IX"/>
    <property type="match status" value="1"/>
</dbReference>
<dbReference type="Bgee" id="ENSORLG00000017277">
    <property type="expression patterns" value="Expressed in pharyngeal gill and 6 other cell types or tissues"/>
</dbReference>
<proteinExistence type="predicted"/>
<dbReference type="PANTHER" id="PTHR24278:SF38">
    <property type="entry name" value="TRANSMEMBRANE GAMMA-CARBOXYGLUTAMIC ACID PROTEIN 4"/>
    <property type="match status" value="1"/>
</dbReference>
<feature type="region of interest" description="Disordered" evidence="2">
    <location>
        <begin position="175"/>
        <end position="230"/>
    </location>
</feature>
<feature type="chain" id="PRO_5017320530" evidence="4">
    <location>
        <begin position="33"/>
        <end position="230"/>
    </location>
</feature>
<dbReference type="HOGENOM" id="CLU_084796_0_1_1"/>
<dbReference type="GO" id="GO:0006508">
    <property type="term" value="P:proteolysis"/>
    <property type="evidence" value="ECO:0000318"/>
    <property type="project" value="GO_Central"/>
</dbReference>
<keyword evidence="1" id="KW-1015">Disulfide bond</keyword>
<dbReference type="GO" id="GO:0005615">
    <property type="term" value="C:extracellular space"/>
    <property type="evidence" value="ECO:0000318"/>
    <property type="project" value="GO_Central"/>
</dbReference>
<evidence type="ECO:0000259" key="5">
    <source>
        <dbReference type="PROSITE" id="PS50998"/>
    </source>
</evidence>
<dbReference type="InParanoid" id="H2MS79"/>
<evidence type="ECO:0000256" key="2">
    <source>
        <dbReference type="SAM" id="MobiDB-lite"/>
    </source>
</evidence>
<evidence type="ECO:0000313" key="6">
    <source>
        <dbReference type="Ensembl" id="ENSORLP00000021615.2"/>
    </source>
</evidence>
<accession>H2MS79</accession>
<dbReference type="PRINTS" id="PR00001">
    <property type="entry name" value="GLABLOOD"/>
</dbReference>
<dbReference type="InterPro" id="IPR035972">
    <property type="entry name" value="GLA-like_dom_SF"/>
</dbReference>
<evidence type="ECO:0000256" key="1">
    <source>
        <dbReference type="ARBA" id="ARBA00023157"/>
    </source>
</evidence>
<name>H2MS79_ORYLA</name>
<dbReference type="InterPro" id="IPR017857">
    <property type="entry name" value="Coagulation_fac-like_Gla_dom"/>
</dbReference>
<dbReference type="FunCoup" id="H2MS79">
    <property type="interactions" value="3"/>
</dbReference>
<dbReference type="InterPro" id="IPR050442">
    <property type="entry name" value="Peptidase_S1_coag_factors"/>
</dbReference>
<keyword evidence="7" id="KW-1185">Reference proteome</keyword>
<organism evidence="6 7">
    <name type="scientific">Oryzias latipes</name>
    <name type="common">Japanese rice fish</name>
    <name type="synonym">Japanese killifish</name>
    <dbReference type="NCBI Taxonomy" id="8090"/>
    <lineage>
        <taxon>Eukaryota</taxon>
        <taxon>Metazoa</taxon>
        <taxon>Chordata</taxon>
        <taxon>Craniata</taxon>
        <taxon>Vertebrata</taxon>
        <taxon>Euteleostomi</taxon>
        <taxon>Actinopterygii</taxon>
        <taxon>Neopterygii</taxon>
        <taxon>Teleostei</taxon>
        <taxon>Neoteleostei</taxon>
        <taxon>Acanthomorphata</taxon>
        <taxon>Ovalentaria</taxon>
        <taxon>Atherinomorphae</taxon>
        <taxon>Beloniformes</taxon>
        <taxon>Adrianichthyidae</taxon>
        <taxon>Oryziinae</taxon>
        <taxon>Oryzias</taxon>
    </lineage>
</organism>
<keyword evidence="3" id="KW-0472">Membrane</keyword>
<dbReference type="InterPro" id="IPR000294">
    <property type="entry name" value="GLA_domain"/>
</dbReference>
<keyword evidence="3" id="KW-1133">Transmembrane helix</keyword>
<feature type="compositionally biased region" description="Low complexity" evidence="2">
    <location>
        <begin position="199"/>
        <end position="208"/>
    </location>
</feature>
<dbReference type="PANTHER" id="PTHR24278">
    <property type="entry name" value="COAGULATION FACTOR"/>
    <property type="match status" value="1"/>
</dbReference>
<dbReference type="AlphaFoldDB" id="H2MS79"/>
<dbReference type="GeneTree" id="ENSGT00940000158268"/>
<gene>
    <name evidence="6" type="primary">prrg2</name>
</gene>
<dbReference type="GO" id="GO:0005509">
    <property type="term" value="F:calcium ion binding"/>
    <property type="evidence" value="ECO:0007669"/>
    <property type="project" value="InterPro"/>
</dbReference>
<dbReference type="SMART" id="SM00069">
    <property type="entry name" value="GLA"/>
    <property type="match status" value="1"/>
</dbReference>
<reference evidence="6 7" key="1">
    <citation type="journal article" date="2007" name="Nature">
        <title>The medaka draft genome and insights into vertebrate genome evolution.</title>
        <authorList>
            <person name="Kasahara M."/>
            <person name="Naruse K."/>
            <person name="Sasaki S."/>
            <person name="Nakatani Y."/>
            <person name="Qu W."/>
            <person name="Ahsan B."/>
            <person name="Yamada T."/>
            <person name="Nagayasu Y."/>
            <person name="Doi K."/>
            <person name="Kasai Y."/>
            <person name="Jindo T."/>
            <person name="Kobayashi D."/>
            <person name="Shimada A."/>
            <person name="Toyoda A."/>
            <person name="Kuroki Y."/>
            <person name="Fujiyama A."/>
            <person name="Sasaki T."/>
            <person name="Shimizu A."/>
            <person name="Asakawa S."/>
            <person name="Shimizu N."/>
            <person name="Hashimoto S."/>
            <person name="Yang J."/>
            <person name="Lee Y."/>
            <person name="Matsushima K."/>
            <person name="Sugano S."/>
            <person name="Sakaizumi M."/>
            <person name="Narita T."/>
            <person name="Ohishi K."/>
            <person name="Haga S."/>
            <person name="Ohta F."/>
            <person name="Nomoto H."/>
            <person name="Nogata K."/>
            <person name="Morishita T."/>
            <person name="Endo T."/>
            <person name="Shin-I T."/>
            <person name="Takeda H."/>
            <person name="Morishita S."/>
            <person name="Kohara Y."/>
        </authorList>
    </citation>
    <scope>NUCLEOTIDE SEQUENCE [LARGE SCALE GENOMIC DNA]</scope>
    <source>
        <strain evidence="6 7">Hd-rR</strain>
    </source>
</reference>
<feature type="domain" description="Gla" evidence="5">
    <location>
        <begin position="58"/>
        <end position="105"/>
    </location>
</feature>
<dbReference type="SUPFAM" id="SSF57630">
    <property type="entry name" value="GLA-domain"/>
    <property type="match status" value="1"/>
</dbReference>
<reference evidence="6" key="2">
    <citation type="submission" date="2025-08" db="UniProtKB">
        <authorList>
            <consortium name="Ensembl"/>
        </authorList>
    </citation>
    <scope>IDENTIFICATION</scope>
    <source>
        <strain evidence="6">Hd-rR</strain>
    </source>
</reference>
<dbReference type="PROSITE" id="PS50998">
    <property type="entry name" value="GLA_2"/>
    <property type="match status" value="1"/>
</dbReference>
<dbReference type="OrthoDB" id="9945709at2759"/>
<feature type="signal peptide" evidence="4">
    <location>
        <begin position="1"/>
        <end position="32"/>
    </location>
</feature>
<dbReference type="STRING" id="8090.ENSORLP00000021615"/>
<dbReference type="GO" id="GO:0004252">
    <property type="term" value="F:serine-type endopeptidase activity"/>
    <property type="evidence" value="ECO:0000318"/>
    <property type="project" value="GO_Central"/>
</dbReference>